<evidence type="ECO:0000313" key="8">
    <source>
        <dbReference type="Proteomes" id="UP000075260"/>
    </source>
</evidence>
<proteinExistence type="predicted"/>
<evidence type="ECO:0000256" key="4">
    <source>
        <dbReference type="ARBA" id="ARBA00023136"/>
    </source>
</evidence>
<evidence type="ECO:0000256" key="3">
    <source>
        <dbReference type="ARBA" id="ARBA00022989"/>
    </source>
</evidence>
<evidence type="ECO:0000313" key="7">
    <source>
        <dbReference type="EMBL" id="KYF63169.1"/>
    </source>
</evidence>
<comment type="caution">
    <text evidence="7">The sequence shown here is derived from an EMBL/GenBank/DDBJ whole genome shotgun (WGS) entry which is preliminary data.</text>
</comment>
<accession>A0A150Q598</accession>
<evidence type="ECO:0000259" key="6">
    <source>
        <dbReference type="Pfam" id="PF04357"/>
    </source>
</evidence>
<keyword evidence="2 5" id="KW-0812">Transmembrane</keyword>
<reference evidence="7 8" key="1">
    <citation type="submission" date="2014-02" db="EMBL/GenBank/DDBJ databases">
        <title>The small core and large imbalanced accessory genome model reveals a collaborative survival strategy of Sorangium cellulosum strains in nature.</title>
        <authorList>
            <person name="Han K."/>
            <person name="Peng R."/>
            <person name="Blom J."/>
            <person name="Li Y.-Z."/>
        </authorList>
    </citation>
    <scope>NUCLEOTIDE SEQUENCE [LARGE SCALE GENOMIC DNA]</scope>
    <source>
        <strain evidence="7 8">So0008-312</strain>
    </source>
</reference>
<dbReference type="GO" id="GO:0005886">
    <property type="term" value="C:plasma membrane"/>
    <property type="evidence" value="ECO:0007669"/>
    <property type="project" value="InterPro"/>
</dbReference>
<organism evidence="7 8">
    <name type="scientific">Sorangium cellulosum</name>
    <name type="common">Polyangium cellulosum</name>
    <dbReference type="NCBI Taxonomy" id="56"/>
    <lineage>
        <taxon>Bacteria</taxon>
        <taxon>Pseudomonadati</taxon>
        <taxon>Myxococcota</taxon>
        <taxon>Polyangia</taxon>
        <taxon>Polyangiales</taxon>
        <taxon>Polyangiaceae</taxon>
        <taxon>Sorangium</taxon>
    </lineage>
</organism>
<name>A0A150Q598_SORCE</name>
<dbReference type="PANTHER" id="PTHR36985:SF1">
    <property type="entry name" value="TRANSLOCATION AND ASSEMBLY MODULE SUBUNIT TAMB"/>
    <property type="match status" value="1"/>
</dbReference>
<dbReference type="OrthoDB" id="5475916at2"/>
<keyword evidence="4 5" id="KW-0472">Membrane</keyword>
<feature type="transmembrane region" description="Helical" evidence="5">
    <location>
        <begin position="20"/>
        <end position="43"/>
    </location>
</feature>
<dbReference type="Proteomes" id="UP000075260">
    <property type="component" value="Unassembled WGS sequence"/>
</dbReference>
<comment type="subcellular location">
    <subcellularLocation>
        <location evidence="1">Membrane</location>
        <topology evidence="1">Single-pass membrane protein</topology>
    </subcellularLocation>
</comment>
<feature type="domain" description="Translocation and assembly module TamB C-terminal" evidence="6">
    <location>
        <begin position="1100"/>
        <end position="1498"/>
    </location>
</feature>
<dbReference type="EMBL" id="JEMA01001030">
    <property type="protein sequence ID" value="KYF63169.1"/>
    <property type="molecule type" value="Genomic_DNA"/>
</dbReference>
<dbReference type="PANTHER" id="PTHR36985">
    <property type="entry name" value="TRANSLOCATION AND ASSEMBLY MODULE SUBUNIT TAMB"/>
    <property type="match status" value="1"/>
</dbReference>
<sequence>MHGTRRKGSPPRARRDWSRLAVRLLCVVFAVIGAIPLALGALVRTETVRAWAAYETAALLERELGITARYDVRVQAWPLMVGLNRLVVDSSDGGAPFLELERLAIRPRLFSLLAGHIDAGDVEIIGPRVRAVVKDGELRNLKLPSTKKSGDGGGLDRAPLSSVAITDARLDLTIDNVRVQAREVDVDVSAEPSDAFEIAMRSGLISVVHTHAVPGREAEEDSVDEDVVCRFDTRVRVEPDRALIRRLILEGAADFDPDPGTAPPCALPDGDWRRLELELGALRAVGLGGGLPHHIEGRVRARLPVPIAHRFVSLPPASGALAIDVAAEYDAAAVPLGLALPRVKGTLVLDQPGLDGRVFVTRLSGEVSTTHDAVQLTNADVAWADGTLKISSAELKPFEKGMPLRAGPIDIANIELPGLLRDLGVHPQAHVAWTLHEGRFDRFGGTLSPLSLEGPLAIETRGFEIFDKPTRDPARQRLMGVKEAAARGSFQVRQNAVVLSGFSVDTPSSHLRTTVSLGFNDQLGVEVHPGSRVDLAEVSPLASLELGGVATMKASMHGSYAHPKLKGEVGIEKFVFAGFPIGDLEPSPVAFEPLFLTLENARVRHGASRVRVPSIKIDFDPAGNLPRGRPLDSASGVVVVDATVDTREAPHLAARDLLEMFRMDKDPRFAAYKATASGTARAHFALGGPEDRCGGGYLAVSAGMRLSGVELLEERFDEGEVDLNLIWDDQAAGADGMRLDVRSASLRKGTGSVLASVSVQHGGALKGSVIASGLPIARLDALGPAASLVDGSVSLVANLGGTVSRMAGFADVHVSRVGIRRSHASLPPSRVELTIVPNDKAPKIVGKTPICGNPQGAPFDPAEYERDLPDGSFVANGSLFGGQVALEGLRVTRQQRKIVDGKVRMDALDLGTLANLIPGVAFSAAPPKGTLTASLDIERLPLADFRQAALTLKVDALKLERAGQGLNLTSPSGPIRLAGNAVNVPELRLEAHTASRLSAAFTASGEVKRVFTAPDLDVAIRVSPTNLSRLSADIPQIRHARGTVQAEVQVTGPLAGLRYSGSATLKEGELDVVGLPVSLDDIDVEIAIGGDQVRLTRASARVGSGTVTAVGHMPVRGLALGTAEASIVATGVKLPVAEGVNLTANANLSASFRPGVEDEEAGEKNLPSVKGTITLTSFSYTRPILMSVDLDDLTGRQRTAVQTYDPAADVVRFDVTVLSPNPLRFSNDLADMRLEVSPTGLALSGTNQRFGARGSLRILPDSKLMLRSTEFEVREGYVRFDDPFRIAPKVDVRAESEYRRYTSASSSAAADPAAGAEAAAPTAAGLGAGANPSGQWRIKLHAQGDADNLRLNLTSDPPLSQEDIVLLLTLGITRAELNQGVVSSLGETMGLEALSSLTGADKAVKTIVPIIDEFRFGTGYSSKNGAPEPTVTLGKRITDAVRANVTTGLSQGSQVRAGVEVKLSDRMSLQGSYDNANDASSSSPLGNVGADLRWRLEFE</sequence>
<evidence type="ECO:0000256" key="1">
    <source>
        <dbReference type="ARBA" id="ARBA00004167"/>
    </source>
</evidence>
<dbReference type="GO" id="GO:0009306">
    <property type="term" value="P:protein secretion"/>
    <property type="evidence" value="ECO:0007669"/>
    <property type="project" value="InterPro"/>
</dbReference>
<keyword evidence="3 5" id="KW-1133">Transmembrane helix</keyword>
<dbReference type="Pfam" id="PF04357">
    <property type="entry name" value="TamB"/>
    <property type="match status" value="1"/>
</dbReference>
<protein>
    <recommendedName>
        <fullName evidence="6">Translocation and assembly module TamB C-terminal domain-containing protein</fullName>
    </recommendedName>
</protein>
<evidence type="ECO:0000256" key="5">
    <source>
        <dbReference type="SAM" id="Phobius"/>
    </source>
</evidence>
<evidence type="ECO:0000256" key="2">
    <source>
        <dbReference type="ARBA" id="ARBA00022692"/>
    </source>
</evidence>
<dbReference type="GO" id="GO:0097347">
    <property type="term" value="C:TAM protein secretion complex"/>
    <property type="evidence" value="ECO:0007669"/>
    <property type="project" value="TreeGrafter"/>
</dbReference>
<dbReference type="InterPro" id="IPR007452">
    <property type="entry name" value="TamB_C"/>
</dbReference>
<gene>
    <name evidence="7" type="ORF">BE15_41310</name>
</gene>